<evidence type="ECO:0000313" key="2">
    <source>
        <dbReference type="Proteomes" id="UP001652622"/>
    </source>
</evidence>
<feature type="region of interest" description="Disordered" evidence="1">
    <location>
        <begin position="219"/>
        <end position="260"/>
    </location>
</feature>
<organism evidence="2 3">
    <name type="scientific">Pantherophis guttatus</name>
    <name type="common">Corn snake</name>
    <name type="synonym">Elaphe guttata</name>
    <dbReference type="NCBI Taxonomy" id="94885"/>
    <lineage>
        <taxon>Eukaryota</taxon>
        <taxon>Metazoa</taxon>
        <taxon>Chordata</taxon>
        <taxon>Craniata</taxon>
        <taxon>Vertebrata</taxon>
        <taxon>Euteleostomi</taxon>
        <taxon>Lepidosauria</taxon>
        <taxon>Squamata</taxon>
        <taxon>Bifurcata</taxon>
        <taxon>Unidentata</taxon>
        <taxon>Episquamata</taxon>
        <taxon>Toxicofera</taxon>
        <taxon>Serpentes</taxon>
        <taxon>Colubroidea</taxon>
        <taxon>Colubridae</taxon>
        <taxon>Colubrinae</taxon>
        <taxon>Pantherophis</taxon>
    </lineage>
</organism>
<feature type="region of interest" description="Disordered" evidence="1">
    <location>
        <begin position="686"/>
        <end position="714"/>
    </location>
</feature>
<evidence type="ECO:0000313" key="3">
    <source>
        <dbReference type="RefSeq" id="XP_060537607.1"/>
    </source>
</evidence>
<reference evidence="3" key="1">
    <citation type="submission" date="2025-08" db="UniProtKB">
        <authorList>
            <consortium name="RefSeq"/>
        </authorList>
    </citation>
    <scope>IDENTIFICATION</scope>
    <source>
        <tissue evidence="3">Blood</tissue>
    </source>
</reference>
<feature type="compositionally biased region" description="Low complexity" evidence="1">
    <location>
        <begin position="125"/>
        <end position="138"/>
    </location>
</feature>
<accession>A0ABM3YNA6</accession>
<feature type="region of interest" description="Disordered" evidence="1">
    <location>
        <begin position="107"/>
        <end position="184"/>
    </location>
</feature>
<dbReference type="RefSeq" id="XP_060537607.1">
    <property type="nucleotide sequence ID" value="XM_060681624.1"/>
</dbReference>
<dbReference type="GeneID" id="117670493"/>
<sequence>MAAPFQNPQDSYADVLEVEVQDTQTDPVSWKYVIYENPDRPGNEATARPYQRENPWTVPDWQTAEEPYRIAKEEAAAQPVTLKGFLSTILLGEILSRAADKKATARELEKKTASAPSAQEALSVAAKAETAPEAQATARELEKKTASAPGAQEAAPETQEDASDTRDHDSSLDENYAETEWTENLSVEDTTQILTDMFSNLNDFSSSLPWKSSQATARELEKKTASAPGAQEALSVAAKAETTPEAQVATASDTRDHDLSLDENYAETEWTENLSVEDTMQILTDMFTNQNDFSSSLPWKSSQEDASDTWDHDLSLDENYAETEWTENLSVEEEMLHRTNISRREKIGVAVTTSRRKELLKTALIRVAAVLGVGLVAVTARTFVSSFATAMKLEKKTASAPGAQEAAPEKQALAMKFINSIASALSNEAMKFFKEFVSAVGKPLLVAGRPESQGKINATAMKLVSKIASAVSDEKPFQVAGKPESQDKINELARKFFHETASAICDEAMKFFSEFPSAISDEKPFPVAGMPESQGNIKATALKFGSETASAIWDEARELASEFPSALSDEDPFTVPRRPEFQAKMNALVMKFGSEIASDVSHEAMKFFSEIASAVSDEEPFLVAGRPESQGKMNATARELVSKIASALSDEEPFPVAGRSESQGKINVATARELVSKIASALSDEEPFPVAGRSESQGKINGAGAGGDAAAGDRKKSRTILSIPQLLRKLSYEQKMLLRQRTTPVIQNMGFRNMTEFKNKVKENSNLKMRFVEMLEDYVANDLQGVVKECRVTYIGHCMFSESSLS</sequence>
<dbReference type="Proteomes" id="UP001652622">
    <property type="component" value="Unplaced"/>
</dbReference>
<evidence type="ECO:0000256" key="1">
    <source>
        <dbReference type="SAM" id="MobiDB-lite"/>
    </source>
</evidence>
<feature type="region of interest" description="Disordered" evidence="1">
    <location>
        <begin position="37"/>
        <end position="58"/>
    </location>
</feature>
<protein>
    <submittedName>
        <fullName evidence="3">Uncharacterized protein LOC117670493</fullName>
    </submittedName>
</protein>
<name>A0ABM3YNA6_PANGU</name>
<gene>
    <name evidence="3" type="primary">LOC117670493</name>
</gene>
<keyword evidence="2" id="KW-1185">Reference proteome</keyword>
<proteinExistence type="predicted"/>